<dbReference type="Gene3D" id="3.40.50.720">
    <property type="entry name" value="NAD(P)-binding Rossmann-like Domain"/>
    <property type="match status" value="1"/>
</dbReference>
<accession>A0A8E2EVQ2</accession>
<evidence type="ECO:0000256" key="2">
    <source>
        <dbReference type="ARBA" id="ARBA00022857"/>
    </source>
</evidence>
<name>A0A8E2EVQ2_9PEZI</name>
<dbReference type="AlphaFoldDB" id="A0A8E2EVQ2"/>
<dbReference type="SUPFAM" id="SSF51735">
    <property type="entry name" value="NAD(P)-binding Rossmann-fold domains"/>
    <property type="match status" value="1"/>
</dbReference>
<dbReference type="GO" id="GO:0016491">
    <property type="term" value="F:oxidoreductase activity"/>
    <property type="evidence" value="ECO:0007669"/>
    <property type="project" value="UniProtKB-KW"/>
</dbReference>
<evidence type="ECO:0000256" key="3">
    <source>
        <dbReference type="ARBA" id="ARBA00023002"/>
    </source>
</evidence>
<sequence>LDVAVLNAGVYKIKYAESRYGWEETLQVNVLSTAFIGLLLLQQMKASKRGNSLPVLEIVSSGNHEDATISAERRGVGNLLQSYNASNHYNAKEQYRASKLFAMYIMKTLASLAKSSDVNSGKPDVLVTSVCPGACKSDLSREYNSFAANIAKTAISALFLRTTEQGSRTLVSGVTLGEQLRRRV</sequence>
<dbReference type="InterPro" id="IPR036291">
    <property type="entry name" value="NAD(P)-bd_dom_sf"/>
</dbReference>
<protein>
    <submittedName>
        <fullName evidence="4">Uncharacterized protein</fullName>
    </submittedName>
</protein>
<keyword evidence="5" id="KW-1185">Reference proteome</keyword>
<evidence type="ECO:0000313" key="4">
    <source>
        <dbReference type="EMBL" id="OCL05490.1"/>
    </source>
</evidence>
<gene>
    <name evidence="4" type="ORF">AOQ84DRAFT_298845</name>
</gene>
<dbReference type="EMBL" id="KV750275">
    <property type="protein sequence ID" value="OCL05490.1"/>
    <property type="molecule type" value="Genomic_DNA"/>
</dbReference>
<dbReference type="PANTHER" id="PTHR24320">
    <property type="entry name" value="RETINOL DEHYDROGENASE"/>
    <property type="match status" value="1"/>
</dbReference>
<dbReference type="OrthoDB" id="542013at2759"/>
<feature type="non-terminal residue" evidence="4">
    <location>
        <position position="1"/>
    </location>
</feature>
<dbReference type="PANTHER" id="PTHR24320:SF252">
    <property type="entry name" value="DEHYDROGENASE_REDUCTASE FAMILY PROTEIN, PUTATIVE (AFU_ORTHOLOGUE AFUA_3G08550)-RELATED"/>
    <property type="match status" value="1"/>
</dbReference>
<comment type="similarity">
    <text evidence="1">Belongs to the short-chain dehydrogenases/reductases (SDR) family.</text>
</comment>
<evidence type="ECO:0000256" key="1">
    <source>
        <dbReference type="ARBA" id="ARBA00006484"/>
    </source>
</evidence>
<reference evidence="4 5" key="1">
    <citation type="journal article" date="2016" name="Nat. Commun.">
        <title>Ectomycorrhizal ecology is imprinted in the genome of the dominant symbiotic fungus Cenococcum geophilum.</title>
        <authorList>
            <consortium name="DOE Joint Genome Institute"/>
            <person name="Peter M."/>
            <person name="Kohler A."/>
            <person name="Ohm R.A."/>
            <person name="Kuo A."/>
            <person name="Krutzmann J."/>
            <person name="Morin E."/>
            <person name="Arend M."/>
            <person name="Barry K.W."/>
            <person name="Binder M."/>
            <person name="Choi C."/>
            <person name="Clum A."/>
            <person name="Copeland A."/>
            <person name="Grisel N."/>
            <person name="Haridas S."/>
            <person name="Kipfer T."/>
            <person name="LaButti K."/>
            <person name="Lindquist E."/>
            <person name="Lipzen A."/>
            <person name="Maire R."/>
            <person name="Meier B."/>
            <person name="Mihaltcheva S."/>
            <person name="Molinier V."/>
            <person name="Murat C."/>
            <person name="Poggeler S."/>
            <person name="Quandt C.A."/>
            <person name="Sperisen C."/>
            <person name="Tritt A."/>
            <person name="Tisserant E."/>
            <person name="Crous P.W."/>
            <person name="Henrissat B."/>
            <person name="Nehls U."/>
            <person name="Egli S."/>
            <person name="Spatafora J.W."/>
            <person name="Grigoriev I.V."/>
            <person name="Martin F.M."/>
        </authorList>
    </citation>
    <scope>NUCLEOTIDE SEQUENCE [LARGE SCALE GENOMIC DNA]</scope>
    <source>
        <strain evidence="4 5">CBS 207.34</strain>
    </source>
</reference>
<evidence type="ECO:0000313" key="5">
    <source>
        <dbReference type="Proteomes" id="UP000250140"/>
    </source>
</evidence>
<dbReference type="Proteomes" id="UP000250140">
    <property type="component" value="Unassembled WGS sequence"/>
</dbReference>
<keyword evidence="2" id="KW-0521">NADP</keyword>
<proteinExistence type="inferred from homology"/>
<organism evidence="4 5">
    <name type="scientific">Glonium stellatum</name>
    <dbReference type="NCBI Taxonomy" id="574774"/>
    <lineage>
        <taxon>Eukaryota</taxon>
        <taxon>Fungi</taxon>
        <taxon>Dikarya</taxon>
        <taxon>Ascomycota</taxon>
        <taxon>Pezizomycotina</taxon>
        <taxon>Dothideomycetes</taxon>
        <taxon>Pleosporomycetidae</taxon>
        <taxon>Gloniales</taxon>
        <taxon>Gloniaceae</taxon>
        <taxon>Glonium</taxon>
    </lineage>
</organism>
<keyword evidence="3" id="KW-0560">Oxidoreductase</keyword>